<evidence type="ECO:0000313" key="1">
    <source>
        <dbReference type="EMBL" id="JAH82947.1"/>
    </source>
</evidence>
<proteinExistence type="predicted"/>
<reference evidence="1" key="2">
    <citation type="journal article" date="2015" name="Fish Shellfish Immunol.">
        <title>Early steps in the European eel (Anguilla anguilla)-Vibrio vulnificus interaction in the gills: Role of the RtxA13 toxin.</title>
        <authorList>
            <person name="Callol A."/>
            <person name="Pajuelo D."/>
            <person name="Ebbesson L."/>
            <person name="Teles M."/>
            <person name="MacKenzie S."/>
            <person name="Amaro C."/>
        </authorList>
    </citation>
    <scope>NUCLEOTIDE SEQUENCE</scope>
</reference>
<organism evidence="1">
    <name type="scientific">Anguilla anguilla</name>
    <name type="common">European freshwater eel</name>
    <name type="synonym">Muraena anguilla</name>
    <dbReference type="NCBI Taxonomy" id="7936"/>
    <lineage>
        <taxon>Eukaryota</taxon>
        <taxon>Metazoa</taxon>
        <taxon>Chordata</taxon>
        <taxon>Craniata</taxon>
        <taxon>Vertebrata</taxon>
        <taxon>Euteleostomi</taxon>
        <taxon>Actinopterygii</taxon>
        <taxon>Neopterygii</taxon>
        <taxon>Teleostei</taxon>
        <taxon>Anguilliformes</taxon>
        <taxon>Anguillidae</taxon>
        <taxon>Anguilla</taxon>
    </lineage>
</organism>
<reference evidence="1" key="1">
    <citation type="submission" date="2014-11" db="EMBL/GenBank/DDBJ databases">
        <authorList>
            <person name="Amaro Gonzalez C."/>
        </authorList>
    </citation>
    <scope>NUCLEOTIDE SEQUENCE</scope>
</reference>
<dbReference type="AlphaFoldDB" id="A0A0E9VXZ5"/>
<accession>A0A0E9VXZ5</accession>
<name>A0A0E9VXZ5_ANGAN</name>
<sequence>MSPITLQSYIGHFNCL</sequence>
<dbReference type="EMBL" id="GBXM01025630">
    <property type="protein sequence ID" value="JAH82947.1"/>
    <property type="molecule type" value="Transcribed_RNA"/>
</dbReference>
<protein>
    <submittedName>
        <fullName evidence="1">Uncharacterized protein</fullName>
    </submittedName>
</protein>